<dbReference type="EMBL" id="RCHS01000551">
    <property type="protein sequence ID" value="RMX58025.1"/>
    <property type="molecule type" value="Genomic_DNA"/>
</dbReference>
<dbReference type="EC" id="3.4.21.-" evidence="12"/>
<dbReference type="Gene3D" id="2.10.109.10">
    <property type="entry name" value="Umud Fragment, subunit A"/>
    <property type="match status" value="1"/>
</dbReference>
<comment type="subcellular location">
    <subcellularLocation>
        <location evidence="1">Mitochondrion inner membrane</location>
        <topology evidence="1">Single-pass membrane protein</topology>
    </subcellularLocation>
</comment>
<feature type="non-terminal residue" evidence="14">
    <location>
        <position position="103"/>
    </location>
</feature>
<evidence type="ECO:0000313" key="15">
    <source>
        <dbReference type="Proteomes" id="UP000275408"/>
    </source>
</evidence>
<evidence type="ECO:0000256" key="4">
    <source>
        <dbReference type="ARBA" id="ARBA00022670"/>
    </source>
</evidence>
<evidence type="ECO:0000256" key="6">
    <source>
        <dbReference type="ARBA" id="ARBA00022792"/>
    </source>
</evidence>
<sequence>MVYQRVRPYINVLGMFTRGFVIGVPVVITFVDYVGSVKGVTGISMQPTLNPNPRKSSDVVLVNSWAVRRFEGINRGDIVTLTDPTDPDAALIKRVIALEGDRV</sequence>
<comment type="similarity">
    <text evidence="2">Belongs to the peptidase S26 family. IMP2 subfamily.</text>
</comment>
<evidence type="ECO:0000256" key="8">
    <source>
        <dbReference type="ARBA" id="ARBA00022989"/>
    </source>
</evidence>
<keyword evidence="7 12" id="KW-0378">Hydrolase</keyword>
<proteinExistence type="inferred from homology"/>
<accession>A0A3M6UWK5</accession>
<dbReference type="InterPro" id="IPR036286">
    <property type="entry name" value="LexA/Signal_pep-like_sf"/>
</dbReference>
<dbReference type="InterPro" id="IPR000223">
    <property type="entry name" value="Pept_S26A_signal_pept_1"/>
</dbReference>
<feature type="active site" evidence="11">
    <location>
        <position position="44"/>
    </location>
</feature>
<feature type="active site" evidence="11">
    <location>
        <position position="93"/>
    </location>
</feature>
<dbReference type="InterPro" id="IPR037730">
    <property type="entry name" value="IMP2"/>
</dbReference>
<dbReference type="GO" id="GO:0006465">
    <property type="term" value="P:signal peptide processing"/>
    <property type="evidence" value="ECO:0007669"/>
    <property type="project" value="InterPro"/>
</dbReference>
<feature type="transmembrane region" description="Helical" evidence="12">
    <location>
        <begin position="12"/>
        <end position="35"/>
    </location>
</feature>
<evidence type="ECO:0000256" key="3">
    <source>
        <dbReference type="ARBA" id="ARBA00011805"/>
    </source>
</evidence>
<dbReference type="Proteomes" id="UP000275408">
    <property type="component" value="Unassembled WGS sequence"/>
</dbReference>
<keyword evidence="5 12" id="KW-0812">Transmembrane</keyword>
<dbReference type="GO" id="GO:0006627">
    <property type="term" value="P:protein processing involved in protein targeting to mitochondrion"/>
    <property type="evidence" value="ECO:0007669"/>
    <property type="project" value="InterPro"/>
</dbReference>
<evidence type="ECO:0000256" key="10">
    <source>
        <dbReference type="ARBA" id="ARBA00023136"/>
    </source>
</evidence>
<dbReference type="Pfam" id="PF10502">
    <property type="entry name" value="Peptidase_S26"/>
    <property type="match status" value="1"/>
</dbReference>
<dbReference type="NCBIfam" id="TIGR02227">
    <property type="entry name" value="sigpep_I_bact"/>
    <property type="match status" value="1"/>
</dbReference>
<dbReference type="OrthoDB" id="9996127at2759"/>
<dbReference type="STRING" id="46731.A0A3M6UWK5"/>
<comment type="subunit">
    <text evidence="3">Heterodimer of 2 subunits, IMMPL1 and IMMPL2.</text>
</comment>
<evidence type="ECO:0000256" key="2">
    <source>
        <dbReference type="ARBA" id="ARBA00007066"/>
    </source>
</evidence>
<keyword evidence="6 12" id="KW-0999">Mitochondrion inner membrane</keyword>
<comment type="caution">
    <text evidence="14">The sequence shown here is derived from an EMBL/GenBank/DDBJ whole genome shotgun (WGS) entry which is preliminary data.</text>
</comment>
<feature type="domain" description="Peptidase S26" evidence="13">
    <location>
        <begin position="20"/>
        <end position="103"/>
    </location>
</feature>
<dbReference type="GO" id="GO:0042720">
    <property type="term" value="C:mitochondrial inner membrane peptidase complex"/>
    <property type="evidence" value="ECO:0007669"/>
    <property type="project" value="InterPro"/>
</dbReference>
<dbReference type="InterPro" id="IPR019533">
    <property type="entry name" value="Peptidase_S26"/>
</dbReference>
<gene>
    <name evidence="14" type="ORF">pdam_00020404</name>
</gene>
<keyword evidence="9 12" id="KW-0496">Mitochondrion</keyword>
<keyword evidence="15" id="KW-1185">Reference proteome</keyword>
<keyword evidence="10 12" id="KW-0472">Membrane</keyword>
<evidence type="ECO:0000256" key="9">
    <source>
        <dbReference type="ARBA" id="ARBA00023128"/>
    </source>
</evidence>
<protein>
    <recommendedName>
        <fullName evidence="12">Mitochondrial inner membrane protease subunit</fullName>
        <ecNumber evidence="12">3.4.21.-</ecNumber>
    </recommendedName>
</protein>
<reference evidence="14 15" key="1">
    <citation type="journal article" date="2018" name="Sci. Rep.">
        <title>Comparative analysis of the Pocillopora damicornis genome highlights role of immune system in coral evolution.</title>
        <authorList>
            <person name="Cunning R."/>
            <person name="Bay R.A."/>
            <person name="Gillette P."/>
            <person name="Baker A.C."/>
            <person name="Traylor-Knowles N."/>
        </authorList>
    </citation>
    <scope>NUCLEOTIDE SEQUENCE [LARGE SCALE GENOMIC DNA]</scope>
    <source>
        <strain evidence="14">RSMAS</strain>
        <tissue evidence="14">Whole animal</tissue>
    </source>
</reference>
<dbReference type="AlphaFoldDB" id="A0A3M6UWK5"/>
<evidence type="ECO:0000256" key="1">
    <source>
        <dbReference type="ARBA" id="ARBA00004434"/>
    </source>
</evidence>
<evidence type="ECO:0000256" key="7">
    <source>
        <dbReference type="ARBA" id="ARBA00022801"/>
    </source>
</evidence>
<evidence type="ECO:0000313" key="14">
    <source>
        <dbReference type="EMBL" id="RMX58025.1"/>
    </source>
</evidence>
<dbReference type="CDD" id="cd06530">
    <property type="entry name" value="S26_SPase_I"/>
    <property type="match status" value="1"/>
</dbReference>
<evidence type="ECO:0000259" key="13">
    <source>
        <dbReference type="Pfam" id="PF10502"/>
    </source>
</evidence>
<organism evidence="14 15">
    <name type="scientific">Pocillopora damicornis</name>
    <name type="common">Cauliflower coral</name>
    <name type="synonym">Millepora damicornis</name>
    <dbReference type="NCBI Taxonomy" id="46731"/>
    <lineage>
        <taxon>Eukaryota</taxon>
        <taxon>Metazoa</taxon>
        <taxon>Cnidaria</taxon>
        <taxon>Anthozoa</taxon>
        <taxon>Hexacorallia</taxon>
        <taxon>Scleractinia</taxon>
        <taxon>Astrocoeniina</taxon>
        <taxon>Pocilloporidae</taxon>
        <taxon>Pocillopora</taxon>
    </lineage>
</organism>
<evidence type="ECO:0000256" key="5">
    <source>
        <dbReference type="ARBA" id="ARBA00022692"/>
    </source>
</evidence>
<dbReference type="PANTHER" id="PTHR46041">
    <property type="entry name" value="MITOCHONDRIAL INNER MEMBRANE PROTEASE SUBUNIT 2"/>
    <property type="match status" value="1"/>
</dbReference>
<keyword evidence="4 12" id="KW-0645">Protease</keyword>
<evidence type="ECO:0000256" key="11">
    <source>
        <dbReference type="PIRSR" id="PIRSR600223-1"/>
    </source>
</evidence>
<dbReference type="PANTHER" id="PTHR46041:SF2">
    <property type="entry name" value="MITOCHONDRIAL INNER MEMBRANE PROTEASE SUBUNIT 2"/>
    <property type="match status" value="1"/>
</dbReference>
<evidence type="ECO:0000256" key="12">
    <source>
        <dbReference type="RuleBase" id="RU362041"/>
    </source>
</evidence>
<keyword evidence="8 12" id="KW-1133">Transmembrane helix</keyword>
<name>A0A3M6UWK5_POCDA</name>
<dbReference type="GO" id="GO:0004252">
    <property type="term" value="F:serine-type endopeptidase activity"/>
    <property type="evidence" value="ECO:0007669"/>
    <property type="project" value="InterPro"/>
</dbReference>
<dbReference type="SUPFAM" id="SSF51306">
    <property type="entry name" value="LexA/Signal peptidase"/>
    <property type="match status" value="1"/>
</dbReference>